<feature type="transmembrane region" description="Helical" evidence="7">
    <location>
        <begin position="90"/>
        <end position="111"/>
    </location>
</feature>
<dbReference type="Pfam" id="PF00854">
    <property type="entry name" value="PTR2"/>
    <property type="match status" value="1"/>
</dbReference>
<feature type="transmembrane region" description="Helical" evidence="7">
    <location>
        <begin position="335"/>
        <end position="356"/>
    </location>
</feature>
<evidence type="ECO:0000256" key="1">
    <source>
        <dbReference type="ARBA" id="ARBA00004141"/>
    </source>
</evidence>
<dbReference type="EMBL" id="WNWS01000555">
    <property type="protein sequence ID" value="KAE9965880.1"/>
    <property type="molecule type" value="Genomic_DNA"/>
</dbReference>
<dbReference type="InterPro" id="IPR000109">
    <property type="entry name" value="POT_fam"/>
</dbReference>
<dbReference type="SUPFAM" id="SSF103473">
    <property type="entry name" value="MFS general substrate transporter"/>
    <property type="match status" value="1"/>
</dbReference>
<dbReference type="PANTHER" id="PTHR11654">
    <property type="entry name" value="OLIGOPEPTIDE TRANSPORTER-RELATED"/>
    <property type="match status" value="1"/>
</dbReference>
<proteinExistence type="inferred from homology"/>
<dbReference type="Proteomes" id="UP000447873">
    <property type="component" value="Unassembled WGS sequence"/>
</dbReference>
<evidence type="ECO:0000313" key="9">
    <source>
        <dbReference type="Proteomes" id="UP000447873"/>
    </source>
</evidence>
<keyword evidence="3 7" id="KW-0812">Transmembrane</keyword>
<feature type="compositionally biased region" description="Acidic residues" evidence="6">
    <location>
        <begin position="391"/>
        <end position="408"/>
    </location>
</feature>
<comment type="subcellular location">
    <subcellularLocation>
        <location evidence="1">Membrane</location>
        <topology evidence="1">Multi-pass membrane protein</topology>
    </subcellularLocation>
</comment>
<keyword evidence="4 7" id="KW-1133">Transmembrane helix</keyword>
<feature type="transmembrane region" description="Helical" evidence="7">
    <location>
        <begin position="302"/>
        <end position="323"/>
    </location>
</feature>
<feature type="transmembrane region" description="Helical" evidence="7">
    <location>
        <begin position="170"/>
        <end position="191"/>
    </location>
</feature>
<keyword evidence="5 7" id="KW-0472">Membrane</keyword>
<feature type="transmembrane region" description="Helical" evidence="7">
    <location>
        <begin position="6"/>
        <end position="24"/>
    </location>
</feature>
<sequence>MDDSIKIAGLALGMIFLGLGTGGIRATMTPFIGDQYAVTSPQLVTTDRGERKIVDRDLTLQYIYNVLYWFTNIASMSLIASTYLEKHVGFWAAYLLPLCSFWASMFLMLLCQRSFVYLLPQGNILPKATKVIVCSVQDKFRLDAAKPAFQAEKYGKIVGWDDRFVFEMKVGLVACKVMACFIPFYLCMSQMTNNLVSQAGQMRLGGIPNDTVQALNPIACVLLGPIIQKLLYPTLQKYGIPFKPIARMTSAFVLMGAAMAVAAGLQWAIYTKGPCYRLPLACPGADDGRISNDISVWTQTPIYSLLAFAEILGYTTLSEYSYSKAPTEMRSLVQALRQVSAAIGSALGMAVSPLSVDPKITYLYSGLASMMIVSAPIFWLVFKAHDRPDEQPDELETQPPLDEEQAEK</sequence>
<name>A0A8H3UA55_VENIN</name>
<accession>A0A8H3UA55</accession>
<protein>
    <submittedName>
        <fullName evidence="8">Uncharacterized protein</fullName>
    </submittedName>
</protein>
<feature type="transmembrane region" description="Helical" evidence="7">
    <location>
        <begin position="362"/>
        <end position="382"/>
    </location>
</feature>
<comment type="similarity">
    <text evidence="2">Belongs to the major facilitator superfamily. Proton-dependent oligopeptide transporter (POT/PTR) (TC 2.A.17) family.</text>
</comment>
<dbReference type="GO" id="GO:0016020">
    <property type="term" value="C:membrane"/>
    <property type="evidence" value="ECO:0007669"/>
    <property type="project" value="UniProtKB-SubCell"/>
</dbReference>
<feature type="region of interest" description="Disordered" evidence="6">
    <location>
        <begin position="389"/>
        <end position="408"/>
    </location>
</feature>
<feature type="transmembrane region" description="Helical" evidence="7">
    <location>
        <begin position="251"/>
        <end position="270"/>
    </location>
</feature>
<evidence type="ECO:0000256" key="5">
    <source>
        <dbReference type="ARBA" id="ARBA00023136"/>
    </source>
</evidence>
<dbReference type="Gene3D" id="1.20.1250.20">
    <property type="entry name" value="MFS general substrate transporter like domains"/>
    <property type="match status" value="1"/>
</dbReference>
<evidence type="ECO:0000256" key="3">
    <source>
        <dbReference type="ARBA" id="ARBA00022692"/>
    </source>
</evidence>
<organism evidence="8 9">
    <name type="scientific">Venturia inaequalis</name>
    <name type="common">Apple scab fungus</name>
    <dbReference type="NCBI Taxonomy" id="5025"/>
    <lineage>
        <taxon>Eukaryota</taxon>
        <taxon>Fungi</taxon>
        <taxon>Dikarya</taxon>
        <taxon>Ascomycota</taxon>
        <taxon>Pezizomycotina</taxon>
        <taxon>Dothideomycetes</taxon>
        <taxon>Pleosporomycetidae</taxon>
        <taxon>Venturiales</taxon>
        <taxon>Venturiaceae</taxon>
        <taxon>Venturia</taxon>
    </lineage>
</organism>
<evidence type="ECO:0000256" key="4">
    <source>
        <dbReference type="ARBA" id="ARBA00022989"/>
    </source>
</evidence>
<dbReference type="AlphaFoldDB" id="A0A8H3UA55"/>
<evidence type="ECO:0000256" key="2">
    <source>
        <dbReference type="ARBA" id="ARBA00005982"/>
    </source>
</evidence>
<evidence type="ECO:0000256" key="6">
    <source>
        <dbReference type="SAM" id="MobiDB-lite"/>
    </source>
</evidence>
<dbReference type="InterPro" id="IPR036259">
    <property type="entry name" value="MFS_trans_sf"/>
</dbReference>
<feature type="transmembrane region" description="Helical" evidence="7">
    <location>
        <begin position="62"/>
        <end position="84"/>
    </location>
</feature>
<comment type="caution">
    <text evidence="8">The sequence shown here is derived from an EMBL/GenBank/DDBJ whole genome shotgun (WGS) entry which is preliminary data.</text>
</comment>
<evidence type="ECO:0000256" key="7">
    <source>
        <dbReference type="SAM" id="Phobius"/>
    </source>
</evidence>
<gene>
    <name evidence="8" type="ORF">EG328_009319</name>
</gene>
<reference evidence="8 9" key="1">
    <citation type="submission" date="2018-12" db="EMBL/GenBank/DDBJ databases">
        <title>Venturia inaequalis Genome Resource.</title>
        <authorList>
            <person name="Lichtner F.J."/>
        </authorList>
    </citation>
    <scope>NUCLEOTIDE SEQUENCE [LARGE SCALE GENOMIC DNA]</scope>
    <source>
        <strain evidence="8 9">120213</strain>
    </source>
</reference>
<dbReference type="GO" id="GO:0022857">
    <property type="term" value="F:transmembrane transporter activity"/>
    <property type="evidence" value="ECO:0007669"/>
    <property type="project" value="InterPro"/>
</dbReference>
<evidence type="ECO:0000313" key="8">
    <source>
        <dbReference type="EMBL" id="KAE9965880.1"/>
    </source>
</evidence>